<feature type="transmembrane region" description="Helical" evidence="1">
    <location>
        <begin position="175"/>
        <end position="192"/>
    </location>
</feature>
<keyword evidence="1" id="KW-0812">Transmembrane</keyword>
<accession>I8AK10</accession>
<evidence type="ECO:0000313" key="2">
    <source>
        <dbReference type="EMBL" id="EIT86147.1"/>
    </source>
</evidence>
<dbReference type="AlphaFoldDB" id="I8AK10"/>
<dbReference type="Proteomes" id="UP000004080">
    <property type="component" value="Unassembled WGS sequence"/>
</dbReference>
<feature type="transmembrane region" description="Helical" evidence="1">
    <location>
        <begin position="65"/>
        <end position="83"/>
    </location>
</feature>
<sequence>MKVWLLLKRDVYLFTATCYKRFSVTVCCLLLLVFFQHTVRPHDSALALVQAVFRGFSRESHYTFPIYWLSFHLASSLIVSNQWRRDLLWGSTTRFMNGYARWEVWCSKLLLIGFSTFLFTSTYFGLILIFTSLIPSVPALSFVDVRVFLLIYSIQLLVTFVLHVLYVVCNLVLPAVFSFLIMIVWLSMTALLNVPYNPFNLSLTNRLVATPALHVIALLALSILLALAGSIIFKNKEIISQKENSE</sequence>
<dbReference type="RefSeq" id="WP_007201316.1">
    <property type="nucleotide sequence ID" value="NZ_AKKV01000022.1"/>
</dbReference>
<evidence type="ECO:0000313" key="3">
    <source>
        <dbReference type="Proteomes" id="UP000004080"/>
    </source>
</evidence>
<keyword evidence="1" id="KW-0472">Membrane</keyword>
<dbReference type="EMBL" id="AKKV01000022">
    <property type="protein sequence ID" value="EIT86147.1"/>
    <property type="molecule type" value="Genomic_DNA"/>
</dbReference>
<comment type="caution">
    <text evidence="2">The sequence shown here is derived from an EMBL/GenBank/DDBJ whole genome shotgun (WGS) entry which is preliminary data.</text>
</comment>
<gene>
    <name evidence="2" type="ORF">A374_06096</name>
</gene>
<feature type="transmembrane region" description="Helical" evidence="1">
    <location>
        <begin position="149"/>
        <end position="168"/>
    </location>
</feature>
<keyword evidence="3" id="KW-1185">Reference proteome</keyword>
<organism evidence="2 3">
    <name type="scientific">Fictibacillus macauensis ZFHKF-1</name>
    <dbReference type="NCBI Taxonomy" id="1196324"/>
    <lineage>
        <taxon>Bacteria</taxon>
        <taxon>Bacillati</taxon>
        <taxon>Bacillota</taxon>
        <taxon>Bacilli</taxon>
        <taxon>Bacillales</taxon>
        <taxon>Fictibacillaceae</taxon>
        <taxon>Fictibacillus</taxon>
    </lineage>
</organism>
<dbReference type="STRING" id="1196324.A374_06096"/>
<protein>
    <submittedName>
        <fullName evidence="2">Uncharacterized protein</fullName>
    </submittedName>
</protein>
<evidence type="ECO:0000256" key="1">
    <source>
        <dbReference type="SAM" id="Phobius"/>
    </source>
</evidence>
<proteinExistence type="predicted"/>
<reference evidence="2 3" key="1">
    <citation type="journal article" date="2012" name="J. Bacteriol.">
        <title>Genome of Bacillus macauensis ZFHKF-1, a Long-Chain-Forming Bacterium.</title>
        <authorList>
            <person name="Cai L."/>
            <person name="Zhang T."/>
        </authorList>
    </citation>
    <scope>NUCLEOTIDE SEQUENCE [LARGE SCALE GENOMIC DNA]</scope>
    <source>
        <strain evidence="2 3">ZFHKF-1</strain>
    </source>
</reference>
<feature type="transmembrane region" description="Helical" evidence="1">
    <location>
        <begin position="104"/>
        <end position="129"/>
    </location>
</feature>
<feature type="transmembrane region" description="Helical" evidence="1">
    <location>
        <begin position="212"/>
        <end position="233"/>
    </location>
</feature>
<name>I8AK10_9BACL</name>
<dbReference type="PATRIC" id="fig|1196324.3.peg.1245"/>
<keyword evidence="1" id="KW-1133">Transmembrane helix</keyword>